<gene>
    <name evidence="2" type="ORF">HK100_008372</name>
</gene>
<protein>
    <submittedName>
        <fullName evidence="2">Uncharacterized protein</fullName>
    </submittedName>
</protein>
<proteinExistence type="predicted"/>
<evidence type="ECO:0000313" key="3">
    <source>
        <dbReference type="Proteomes" id="UP001211907"/>
    </source>
</evidence>
<keyword evidence="3" id="KW-1185">Reference proteome</keyword>
<name>A0AAD5SQS5_9FUNG</name>
<dbReference type="EMBL" id="JADGJH010004063">
    <property type="protein sequence ID" value="KAJ3087410.1"/>
    <property type="molecule type" value="Genomic_DNA"/>
</dbReference>
<sequence>MEQNEHNSDFELDDEASSDSASGENNKELNEELTSESEEFELDPAVKRKRLSSSAFIIPSTVAKKRIVNPLGSEELDDENTLTTFVIASSTAAAVVPIVRMFKDDVVTLSDDGRIHINGVLKQQIDSATMVAIRQIGLDTKRLRLSNDVKGYLIVDKTRIHVELAKSRRQSDFEYFTKLGCDAPLSNYVVAHLDDNPLNINLSNLKNVPAKVNAWSRKSEGQVAQQAGGFYSAFRYEGRQVNTTKCTSIEEAMFKRDVLKVKLVPNYAKQFIFDYGLNRPAEYIHRYQSLKSLIAYTHLKTIPLVESSEDVKAAIKASQVPFDSNLDVIVFYKGMHGSSTQFIVEKTCYETLLRDFTQSIRLTSGYVRIGNEQLHLMVLGRKVGEKDKDGLEGCHGPGGKSDNRKRVLRLGSSGSNTADIKRKSKHGYTGVSFVLGKYWEAVIRISGHQFRLGRFKKAPAAGLAHQKVNSHRSDISRGD</sequence>
<comment type="caution">
    <text evidence="2">The sequence shown here is derived from an EMBL/GenBank/DDBJ whole genome shotgun (WGS) entry which is preliminary data.</text>
</comment>
<feature type="compositionally biased region" description="Acidic residues" evidence="1">
    <location>
        <begin position="31"/>
        <end position="41"/>
    </location>
</feature>
<dbReference type="Proteomes" id="UP001211907">
    <property type="component" value="Unassembled WGS sequence"/>
</dbReference>
<reference evidence="2" key="1">
    <citation type="submission" date="2020-05" db="EMBL/GenBank/DDBJ databases">
        <title>Phylogenomic resolution of chytrid fungi.</title>
        <authorList>
            <person name="Stajich J.E."/>
            <person name="Amses K."/>
            <person name="Simmons R."/>
            <person name="Seto K."/>
            <person name="Myers J."/>
            <person name="Bonds A."/>
            <person name="Quandt C.A."/>
            <person name="Barry K."/>
            <person name="Liu P."/>
            <person name="Grigoriev I."/>
            <person name="Longcore J.E."/>
            <person name="James T.Y."/>
        </authorList>
    </citation>
    <scope>NUCLEOTIDE SEQUENCE</scope>
    <source>
        <strain evidence="2">JEL0513</strain>
    </source>
</reference>
<accession>A0AAD5SQS5</accession>
<evidence type="ECO:0000313" key="2">
    <source>
        <dbReference type="EMBL" id="KAJ3087410.1"/>
    </source>
</evidence>
<feature type="region of interest" description="Disordered" evidence="1">
    <location>
        <begin position="1"/>
        <end position="41"/>
    </location>
</feature>
<evidence type="ECO:0000256" key="1">
    <source>
        <dbReference type="SAM" id="MobiDB-lite"/>
    </source>
</evidence>
<organism evidence="2 3">
    <name type="scientific">Physocladia obscura</name>
    <dbReference type="NCBI Taxonomy" id="109957"/>
    <lineage>
        <taxon>Eukaryota</taxon>
        <taxon>Fungi</taxon>
        <taxon>Fungi incertae sedis</taxon>
        <taxon>Chytridiomycota</taxon>
        <taxon>Chytridiomycota incertae sedis</taxon>
        <taxon>Chytridiomycetes</taxon>
        <taxon>Chytridiales</taxon>
        <taxon>Chytriomycetaceae</taxon>
        <taxon>Physocladia</taxon>
    </lineage>
</organism>
<dbReference type="AlphaFoldDB" id="A0AAD5SQS5"/>